<evidence type="ECO:0000313" key="2">
    <source>
        <dbReference type="EMBL" id="QEG09122.1"/>
    </source>
</evidence>
<dbReference type="EMBL" id="MK813943">
    <property type="protein sequence ID" value="QEG09122.1"/>
    <property type="molecule type" value="Genomic_DNA"/>
</dbReference>
<keyword evidence="1" id="KW-0472">Membrane</keyword>
<gene>
    <name evidence="2" type="primary">44572_124</name>
</gene>
<keyword evidence="1" id="KW-1133">Transmembrane helix</keyword>
<dbReference type="Proteomes" id="UP000323023">
    <property type="component" value="Segment"/>
</dbReference>
<protein>
    <submittedName>
        <fullName evidence="2">Uncharacterized protein</fullName>
    </submittedName>
</protein>
<evidence type="ECO:0000256" key="1">
    <source>
        <dbReference type="SAM" id="Phobius"/>
    </source>
</evidence>
<feature type="transmembrane region" description="Helical" evidence="1">
    <location>
        <begin position="6"/>
        <end position="25"/>
    </location>
</feature>
<name>A0A5B9N9H3_9CAUD</name>
<evidence type="ECO:0000313" key="3">
    <source>
        <dbReference type="Proteomes" id="UP000323023"/>
    </source>
</evidence>
<proteinExistence type="predicted"/>
<keyword evidence="3" id="KW-1185">Reference proteome</keyword>
<dbReference type="KEGG" id="vg:55617537"/>
<dbReference type="GeneID" id="55617537"/>
<dbReference type="RefSeq" id="YP_009847144.1">
    <property type="nucleotide sequence ID" value="NC_048773.1"/>
</dbReference>
<organism evidence="2 3">
    <name type="scientific">Aeromonas phage 4_4572</name>
    <dbReference type="NCBI Taxonomy" id="2588517"/>
    <lineage>
        <taxon>Viruses</taxon>
        <taxon>Duplodnaviria</taxon>
        <taxon>Heunggongvirae</taxon>
        <taxon>Uroviricota</taxon>
        <taxon>Caudoviricetes</taxon>
        <taxon>Grimontviridae</taxon>
        <taxon>Lahexavirus</taxon>
        <taxon>Lahexavirus lv44572</taxon>
    </lineage>
</organism>
<keyword evidence="1" id="KW-0812">Transmembrane</keyword>
<reference evidence="2 3" key="1">
    <citation type="submission" date="2019-04" db="EMBL/GenBank/DDBJ databases">
        <title>Nine Novel Phages from a Plateau Lake in Southwest China Provide Insights into Aeromonas Phage Diversity.</title>
        <authorList>
            <person name="Xiao W."/>
            <person name="Bai M."/>
            <person name="Wang Y."/>
            <person name="Cui X."/>
        </authorList>
    </citation>
    <scope>NUCLEOTIDE SEQUENCE [LARGE SCALE GENOMIC DNA]</scope>
</reference>
<sequence>MNALYLLAVGEALLLVYCLLLSNRISKMNK</sequence>
<accession>A0A5B9N9H3</accession>